<dbReference type="InParanoid" id="A0A1V9XUW3"/>
<keyword evidence="4" id="KW-1185">Reference proteome</keyword>
<feature type="coiled-coil region" evidence="1">
    <location>
        <begin position="3"/>
        <end position="37"/>
    </location>
</feature>
<organism evidence="3 4">
    <name type="scientific">Tropilaelaps mercedesae</name>
    <dbReference type="NCBI Taxonomy" id="418985"/>
    <lineage>
        <taxon>Eukaryota</taxon>
        <taxon>Metazoa</taxon>
        <taxon>Ecdysozoa</taxon>
        <taxon>Arthropoda</taxon>
        <taxon>Chelicerata</taxon>
        <taxon>Arachnida</taxon>
        <taxon>Acari</taxon>
        <taxon>Parasitiformes</taxon>
        <taxon>Mesostigmata</taxon>
        <taxon>Gamasina</taxon>
        <taxon>Dermanyssoidea</taxon>
        <taxon>Laelapidae</taxon>
        <taxon>Tropilaelaps</taxon>
    </lineage>
</organism>
<accession>A0A1V9XUW3</accession>
<gene>
    <name evidence="3" type="ORF">BIW11_02932</name>
</gene>
<keyword evidence="1" id="KW-0175">Coiled coil</keyword>
<sequence>MQAAQKTAEAKELEARLEQVENNYSQTERLLQMTIETPDKALSQVMEGLELQGGQESQASSRSVSPAESCPCEDFCGAGRRKIECFYRRIVRRTKANSTLIAAIRQAEYASCTL</sequence>
<reference evidence="3 4" key="1">
    <citation type="journal article" date="2017" name="Gigascience">
        <title>Draft genome of the honey bee ectoparasitic mite, Tropilaelaps mercedesae, is shaped by the parasitic life history.</title>
        <authorList>
            <person name="Dong X."/>
            <person name="Armstrong S.D."/>
            <person name="Xia D."/>
            <person name="Makepeace B.L."/>
            <person name="Darby A.C."/>
            <person name="Kadowaki T."/>
        </authorList>
    </citation>
    <scope>NUCLEOTIDE SEQUENCE [LARGE SCALE GENOMIC DNA]</scope>
    <source>
        <strain evidence="3">Wuxi-XJTLU</strain>
    </source>
</reference>
<dbReference type="Proteomes" id="UP000192247">
    <property type="component" value="Unassembled WGS sequence"/>
</dbReference>
<evidence type="ECO:0000313" key="3">
    <source>
        <dbReference type="EMBL" id="OQR77296.1"/>
    </source>
</evidence>
<evidence type="ECO:0000313" key="4">
    <source>
        <dbReference type="Proteomes" id="UP000192247"/>
    </source>
</evidence>
<comment type="caution">
    <text evidence="3">The sequence shown here is derived from an EMBL/GenBank/DDBJ whole genome shotgun (WGS) entry which is preliminary data.</text>
</comment>
<protein>
    <submittedName>
        <fullName evidence="3">Kinesin protein KIF21B</fullName>
    </submittedName>
</protein>
<feature type="compositionally biased region" description="Polar residues" evidence="2">
    <location>
        <begin position="54"/>
        <end position="66"/>
    </location>
</feature>
<proteinExistence type="predicted"/>
<dbReference type="AlphaFoldDB" id="A0A1V9XUW3"/>
<evidence type="ECO:0000256" key="1">
    <source>
        <dbReference type="SAM" id="Coils"/>
    </source>
</evidence>
<dbReference type="EMBL" id="MNPL01003729">
    <property type="protein sequence ID" value="OQR77296.1"/>
    <property type="molecule type" value="Genomic_DNA"/>
</dbReference>
<name>A0A1V9XUW3_9ACAR</name>
<feature type="region of interest" description="Disordered" evidence="2">
    <location>
        <begin position="50"/>
        <end position="69"/>
    </location>
</feature>
<evidence type="ECO:0000256" key="2">
    <source>
        <dbReference type="SAM" id="MobiDB-lite"/>
    </source>
</evidence>